<protein>
    <submittedName>
        <fullName evidence="4">D-threonine aldolase</fullName>
        <ecNumber evidence="4">4.1.2.42</ecNumber>
    </submittedName>
</protein>
<dbReference type="Pfam" id="PF01168">
    <property type="entry name" value="Ala_racemase_N"/>
    <property type="match status" value="1"/>
</dbReference>
<dbReference type="GO" id="GO:0008721">
    <property type="term" value="F:D-serine ammonia-lyase activity"/>
    <property type="evidence" value="ECO:0007669"/>
    <property type="project" value="TreeGrafter"/>
</dbReference>
<dbReference type="EMBL" id="CP020330">
    <property type="protein sequence ID" value="AQZ49978.1"/>
    <property type="molecule type" value="Genomic_DNA"/>
</dbReference>
<evidence type="ECO:0000313" key="5">
    <source>
        <dbReference type="Proteomes" id="UP000191135"/>
    </source>
</evidence>
<dbReference type="InterPro" id="IPR042208">
    <property type="entry name" value="D-ser_dehydrat-like_sf"/>
</dbReference>
<accession>A0A1U9YX17</accession>
<proteinExistence type="inferred from homology"/>
<dbReference type="RefSeq" id="WP_018065663.1">
    <property type="nucleotide sequence ID" value="NZ_AQWH01000015.1"/>
</dbReference>
<dbReference type="SUPFAM" id="SSF51419">
    <property type="entry name" value="PLP-binding barrel"/>
    <property type="match status" value="1"/>
</dbReference>
<dbReference type="PANTHER" id="PTHR28004:SF2">
    <property type="entry name" value="D-SERINE DEHYDRATASE"/>
    <property type="match status" value="1"/>
</dbReference>
<dbReference type="InterPro" id="IPR029066">
    <property type="entry name" value="PLP-binding_barrel"/>
</dbReference>
<dbReference type="SMART" id="SM01119">
    <property type="entry name" value="D-ser_dehydrat"/>
    <property type="match status" value="1"/>
</dbReference>
<dbReference type="InterPro" id="IPR051466">
    <property type="entry name" value="D-amino_acid_metab_enzyme"/>
</dbReference>
<keyword evidence="5" id="KW-1185">Reference proteome</keyword>
<name>A0A1U9YX17_9HYPH</name>
<keyword evidence="2 4" id="KW-0456">Lyase</keyword>
<organism evidence="4 5">
    <name type="scientific">Martelella mediterranea DSM 17316</name>
    <dbReference type="NCBI Taxonomy" id="1122214"/>
    <lineage>
        <taxon>Bacteria</taxon>
        <taxon>Pseudomonadati</taxon>
        <taxon>Pseudomonadota</taxon>
        <taxon>Alphaproteobacteria</taxon>
        <taxon>Hyphomicrobiales</taxon>
        <taxon>Aurantimonadaceae</taxon>
        <taxon>Martelella</taxon>
    </lineage>
</organism>
<dbReference type="PANTHER" id="PTHR28004">
    <property type="entry name" value="ZGC:162816-RELATED"/>
    <property type="match status" value="1"/>
</dbReference>
<dbReference type="InterPro" id="IPR001608">
    <property type="entry name" value="Ala_racemase_N"/>
</dbReference>
<evidence type="ECO:0000259" key="3">
    <source>
        <dbReference type="SMART" id="SM01119"/>
    </source>
</evidence>
<dbReference type="Gene3D" id="2.40.37.20">
    <property type="entry name" value="D-serine dehydratase-like domain"/>
    <property type="match status" value="1"/>
</dbReference>
<comment type="similarity">
    <text evidence="1">Belongs to the DSD1 family.</text>
</comment>
<dbReference type="Gene3D" id="3.20.20.10">
    <property type="entry name" value="Alanine racemase"/>
    <property type="match status" value="1"/>
</dbReference>
<evidence type="ECO:0000256" key="1">
    <source>
        <dbReference type="ARBA" id="ARBA00005323"/>
    </source>
</evidence>
<dbReference type="Proteomes" id="UP000191135">
    <property type="component" value="Chromosome"/>
</dbReference>
<dbReference type="Pfam" id="PF14031">
    <property type="entry name" value="D-ser_dehydrat"/>
    <property type="match status" value="1"/>
</dbReference>
<dbReference type="eggNOG" id="COG3616">
    <property type="taxonomic scope" value="Bacteria"/>
</dbReference>
<gene>
    <name evidence="4" type="ORF">Mame_00601</name>
</gene>
<dbReference type="EC" id="4.1.2.42" evidence="4"/>
<dbReference type="STRING" id="1122214.Mame_00601"/>
<dbReference type="GO" id="GO:0036088">
    <property type="term" value="P:D-serine catabolic process"/>
    <property type="evidence" value="ECO:0007669"/>
    <property type="project" value="TreeGrafter"/>
</dbReference>
<dbReference type="GO" id="GO:0043876">
    <property type="term" value="F:D-threonine aldolase activity"/>
    <property type="evidence" value="ECO:0007669"/>
    <property type="project" value="UniProtKB-EC"/>
</dbReference>
<evidence type="ECO:0000256" key="2">
    <source>
        <dbReference type="ARBA" id="ARBA00023239"/>
    </source>
</evidence>
<reference evidence="4 5" key="1">
    <citation type="submission" date="2017-03" db="EMBL/GenBank/DDBJ databases">
        <title>Foreign affairs: Plasmid Transfer between Roseobacters and Rhizobia.</title>
        <authorList>
            <person name="Bartling P."/>
            <person name="Bunk B."/>
            <person name="Overmann J."/>
            <person name="Brinkmann H."/>
            <person name="Petersen J."/>
        </authorList>
    </citation>
    <scope>NUCLEOTIDE SEQUENCE [LARGE SCALE GENOMIC DNA]</scope>
    <source>
        <strain evidence="4 5">MACL11</strain>
    </source>
</reference>
<dbReference type="InterPro" id="IPR026956">
    <property type="entry name" value="D-ser_dehydrat-like_dom"/>
</dbReference>
<sequence>MSAPKGTNVTFEDLETPAPLVDLAIVDANLKRMQDYCDSHGIRLRPHIKTHKSIAMAKRQLALGAHGITCQKLGEAEVMADAGIDDILISYPLVGKAKRLAALAARVKMTVAIDSEQALTTAAEAAASAGHTIGVLVEFDSGAKRTGVVRVEDALALARKIAETPHLTFAGLMTYPANENTVAFVNAARAAFDDAGIAIPMVSGGGTPDAFSVHELGVIDELRVGTYIYNDRMMIGAGHASLADCAFDVIATVVSRPEENRAIIDAGSKSLTSDPAGKGGPGHGLIRAYPDTVIDRLSEEHGMVDLTHSTAKPEIGEKLRIVPNHVCPVTNLHDAIWVEADGEISEWPVDARGLTR</sequence>
<feature type="domain" description="D-serine dehydratase-like" evidence="3">
    <location>
        <begin position="246"/>
        <end position="339"/>
    </location>
</feature>
<dbReference type="AlphaFoldDB" id="A0A1U9YX17"/>
<evidence type="ECO:0000313" key="4">
    <source>
        <dbReference type="EMBL" id="AQZ49978.1"/>
    </source>
</evidence>
<dbReference type="KEGG" id="mmed:Mame_00601"/>